<dbReference type="SUPFAM" id="SSF53448">
    <property type="entry name" value="Nucleotide-diphospho-sugar transferases"/>
    <property type="match status" value="1"/>
</dbReference>
<evidence type="ECO:0000313" key="1">
    <source>
        <dbReference type="EMBL" id="MCY1139775.1"/>
    </source>
</evidence>
<proteinExistence type="predicted"/>
<evidence type="ECO:0008006" key="3">
    <source>
        <dbReference type="Google" id="ProtNLM"/>
    </source>
</evidence>
<dbReference type="InterPro" id="IPR029044">
    <property type="entry name" value="Nucleotide-diphossugar_trans"/>
</dbReference>
<dbReference type="Proteomes" id="UP001151002">
    <property type="component" value="Unassembled WGS sequence"/>
</dbReference>
<dbReference type="EMBL" id="JAPNTZ010000006">
    <property type="protein sequence ID" value="MCY1139775.1"/>
    <property type="molecule type" value="Genomic_DNA"/>
</dbReference>
<protein>
    <recommendedName>
        <fullName evidence="3">Glycosyltransferase</fullName>
    </recommendedName>
</protein>
<gene>
    <name evidence="1" type="ORF">OWR29_17375</name>
</gene>
<reference evidence="1" key="1">
    <citation type="submission" date="2022-11" db="EMBL/GenBank/DDBJ databases">
        <authorList>
            <person name="Somphong A."/>
            <person name="Phongsopitanun W."/>
        </authorList>
    </citation>
    <scope>NUCLEOTIDE SEQUENCE</scope>
    <source>
        <strain evidence="1">Pm04-4</strain>
    </source>
</reference>
<keyword evidence="2" id="KW-1185">Reference proteome</keyword>
<evidence type="ECO:0000313" key="2">
    <source>
        <dbReference type="Proteomes" id="UP001151002"/>
    </source>
</evidence>
<accession>A0ABT4AZX4</accession>
<name>A0ABT4AZX4_9ACTN</name>
<organism evidence="1 2">
    <name type="scientific">Paractinoplanes pyxinae</name>
    <dbReference type="NCBI Taxonomy" id="2997416"/>
    <lineage>
        <taxon>Bacteria</taxon>
        <taxon>Bacillati</taxon>
        <taxon>Actinomycetota</taxon>
        <taxon>Actinomycetes</taxon>
        <taxon>Micromonosporales</taxon>
        <taxon>Micromonosporaceae</taxon>
        <taxon>Paractinoplanes</taxon>
    </lineage>
</organism>
<dbReference type="RefSeq" id="WP_267563933.1">
    <property type="nucleotide sequence ID" value="NZ_JAPNTZ010000006.1"/>
</dbReference>
<sequence>MTAPAVLPPTDARQPRQRATHRRLLQQVATAEAEAQVDAIIVPAARPAGSLNHATRLAAELGCPLLVLCSLDAKPEDVLAHTAGAGVAVFAVESPPKSNVPVLETKGLLPEDLRRRTDTPGKRNFGLALAWMAGWERVLFLDDDIDIRDASEVRRAAALLDEYEVVGLDNVGFPDNSVVCHAHRDTGGEQGTFIGSGAMLFRRSRATSFFATIYNEDWFFLLDPDGLARCAVYGTFSQARFDPYAVKNRAATEEFGDCLAEGLFSLLDDGRSLDEAATTHFWEAFLADRGQFIAGVLSRLETTPGISVFRRMQMAEALHAARTSLHQFTAEECVGYLKTWQVDRQMWRSWIEGLPVGLTIDEARAHLTS</sequence>
<comment type="caution">
    <text evidence="1">The sequence shown here is derived from an EMBL/GenBank/DDBJ whole genome shotgun (WGS) entry which is preliminary data.</text>
</comment>